<dbReference type="EMBL" id="MLFT02000008">
    <property type="protein sequence ID" value="PHT41403.1"/>
    <property type="molecule type" value="Genomic_DNA"/>
</dbReference>
<accession>A0A2G2W839</accession>
<dbReference type="OrthoDB" id="1300832at2759"/>
<evidence type="ECO:0000313" key="1">
    <source>
        <dbReference type="EMBL" id="PHT41403.1"/>
    </source>
</evidence>
<comment type="caution">
    <text evidence="1">The sequence shown here is derived from an EMBL/GenBank/DDBJ whole genome shotgun (WGS) entry which is preliminary data.</text>
</comment>
<keyword evidence="2" id="KW-1185">Reference proteome</keyword>
<reference evidence="1 2" key="1">
    <citation type="journal article" date="2017" name="Genome Biol.">
        <title>New reference genome sequences of hot pepper reveal the massive evolution of plant disease-resistance genes by retroduplication.</title>
        <authorList>
            <person name="Kim S."/>
            <person name="Park J."/>
            <person name="Yeom S.I."/>
            <person name="Kim Y.M."/>
            <person name="Seo E."/>
            <person name="Kim K.T."/>
            <person name="Kim M.S."/>
            <person name="Lee J.M."/>
            <person name="Cheong K."/>
            <person name="Shin H.S."/>
            <person name="Kim S.B."/>
            <person name="Han K."/>
            <person name="Lee J."/>
            <person name="Park M."/>
            <person name="Lee H.A."/>
            <person name="Lee H.Y."/>
            <person name="Lee Y."/>
            <person name="Oh S."/>
            <person name="Lee J.H."/>
            <person name="Choi E."/>
            <person name="Choi E."/>
            <person name="Lee S.E."/>
            <person name="Jeon J."/>
            <person name="Kim H."/>
            <person name="Choi G."/>
            <person name="Song H."/>
            <person name="Lee J."/>
            <person name="Lee S.C."/>
            <person name="Kwon J.K."/>
            <person name="Lee H.Y."/>
            <person name="Koo N."/>
            <person name="Hong Y."/>
            <person name="Kim R.W."/>
            <person name="Kang W.H."/>
            <person name="Huh J.H."/>
            <person name="Kang B.C."/>
            <person name="Yang T.J."/>
            <person name="Lee Y.H."/>
            <person name="Bennetzen J.L."/>
            <person name="Choi D."/>
        </authorList>
    </citation>
    <scope>NUCLEOTIDE SEQUENCE [LARGE SCALE GENOMIC DNA]</scope>
    <source>
        <strain evidence="2">cv. PBC81</strain>
    </source>
</reference>
<protein>
    <submittedName>
        <fullName evidence="1">Uncharacterized protein</fullName>
    </submittedName>
</protein>
<evidence type="ECO:0000313" key="2">
    <source>
        <dbReference type="Proteomes" id="UP000224567"/>
    </source>
</evidence>
<gene>
    <name evidence="1" type="ORF">CQW23_20257</name>
</gene>
<dbReference type="PANTHER" id="PTHR33022:SF13">
    <property type="entry name" value="UBIQUITIN-LIKE PROTEASE FAMILY PROFILE DOMAIN-CONTAINING PROTEIN"/>
    <property type="match status" value="1"/>
</dbReference>
<organism evidence="1 2">
    <name type="scientific">Capsicum baccatum</name>
    <name type="common">Peruvian pepper</name>
    <dbReference type="NCBI Taxonomy" id="33114"/>
    <lineage>
        <taxon>Eukaryota</taxon>
        <taxon>Viridiplantae</taxon>
        <taxon>Streptophyta</taxon>
        <taxon>Embryophyta</taxon>
        <taxon>Tracheophyta</taxon>
        <taxon>Spermatophyta</taxon>
        <taxon>Magnoliopsida</taxon>
        <taxon>eudicotyledons</taxon>
        <taxon>Gunneridae</taxon>
        <taxon>Pentapetalae</taxon>
        <taxon>asterids</taxon>
        <taxon>lamiids</taxon>
        <taxon>Solanales</taxon>
        <taxon>Solanaceae</taxon>
        <taxon>Solanoideae</taxon>
        <taxon>Capsiceae</taxon>
        <taxon>Capsicum</taxon>
    </lineage>
</organism>
<name>A0A2G2W839_CAPBA</name>
<reference evidence="2" key="2">
    <citation type="journal article" date="2017" name="J. Anim. Genet.">
        <title>Multiple reference genome sequences of hot pepper reveal the massive evolution of plant disease resistance genes by retroduplication.</title>
        <authorList>
            <person name="Kim S."/>
            <person name="Park J."/>
            <person name="Yeom S.-I."/>
            <person name="Kim Y.-M."/>
            <person name="Seo E."/>
            <person name="Kim K.-T."/>
            <person name="Kim M.-S."/>
            <person name="Lee J.M."/>
            <person name="Cheong K."/>
            <person name="Shin H.-S."/>
            <person name="Kim S.-B."/>
            <person name="Han K."/>
            <person name="Lee J."/>
            <person name="Park M."/>
            <person name="Lee H.-A."/>
            <person name="Lee H.-Y."/>
            <person name="Lee Y."/>
            <person name="Oh S."/>
            <person name="Lee J.H."/>
            <person name="Choi E."/>
            <person name="Choi E."/>
            <person name="Lee S.E."/>
            <person name="Jeon J."/>
            <person name="Kim H."/>
            <person name="Choi G."/>
            <person name="Song H."/>
            <person name="Lee J."/>
            <person name="Lee S.-C."/>
            <person name="Kwon J.-K."/>
            <person name="Lee H.-Y."/>
            <person name="Koo N."/>
            <person name="Hong Y."/>
            <person name="Kim R.W."/>
            <person name="Kang W.-H."/>
            <person name="Huh J.H."/>
            <person name="Kang B.-C."/>
            <person name="Yang T.-J."/>
            <person name="Lee Y.-H."/>
            <person name="Bennetzen J.L."/>
            <person name="Choi D."/>
        </authorList>
    </citation>
    <scope>NUCLEOTIDE SEQUENCE [LARGE SCALE GENOMIC DNA]</scope>
    <source>
        <strain evidence="2">cv. PBC81</strain>
    </source>
</reference>
<proteinExistence type="predicted"/>
<dbReference type="Proteomes" id="UP000224567">
    <property type="component" value="Unassembled WGS sequence"/>
</dbReference>
<dbReference type="PANTHER" id="PTHR33022">
    <property type="entry name" value="DUF1985 DOMAIN-CONTAINING PROTEIN"/>
    <property type="match status" value="1"/>
</dbReference>
<sequence length="89" mass="9990">MSFVASNEEALINIIKGFNIPAALPWHLVDEIPSSNLDAEYLRKRYATLLLNCGVKKAKKIYSCDHDDPPRVRSFYVPLTDASNIPAIE</sequence>
<dbReference type="AlphaFoldDB" id="A0A2G2W839"/>